<sequence>MIYKKAFTVLTTALISLSSFAQLPEKVGGLLSVDKTAANLSRTENPHTGLKYMVDKLSTFFVPSPVNAVNYLDNRPNIPDVLTWNPNFALVSRSLDWGVTSGPLEFQKVGAIKRYGQYVTVWRRDKKGAWKVHVRAEVENFGKGKSSGLEYYEPDEKAYLKHRSDKRLQQREEVVKQTDELFSTILKADTKTGYNEFLADDARFYFPWQPEMEGREKVVAFLKKERIEIDTDPVGVGRAYSGEFAYTNGTATVGMKDKVVKFNYIRIWQLKEDFQWKVILEMMFER</sequence>
<feature type="signal peptide" evidence="1">
    <location>
        <begin position="1"/>
        <end position="21"/>
    </location>
</feature>
<dbReference type="SUPFAM" id="SSF54427">
    <property type="entry name" value="NTF2-like"/>
    <property type="match status" value="1"/>
</dbReference>
<evidence type="ECO:0000256" key="1">
    <source>
        <dbReference type="SAM" id="SignalP"/>
    </source>
</evidence>
<keyword evidence="4" id="KW-1185">Reference proteome</keyword>
<accession>A0A6N8L0D1</accession>
<evidence type="ECO:0000259" key="2">
    <source>
        <dbReference type="Pfam" id="PF14534"/>
    </source>
</evidence>
<name>A0A6N8L0D1_9SPHI</name>
<comment type="caution">
    <text evidence="3">The sequence shown here is derived from an EMBL/GenBank/DDBJ whole genome shotgun (WGS) entry which is preliminary data.</text>
</comment>
<feature type="chain" id="PRO_5026788450" evidence="1">
    <location>
        <begin position="22"/>
        <end position="286"/>
    </location>
</feature>
<dbReference type="AlphaFoldDB" id="A0A6N8L0D1"/>
<dbReference type="EMBL" id="WSQA01000004">
    <property type="protein sequence ID" value="MVZ61618.1"/>
    <property type="molecule type" value="Genomic_DNA"/>
</dbReference>
<dbReference type="RefSeq" id="WP_160368370.1">
    <property type="nucleotide sequence ID" value="NZ_WSQA01000004.1"/>
</dbReference>
<organism evidence="3 4">
    <name type="scientific">Sphingobacterium humi</name>
    <dbReference type="NCBI Taxonomy" id="1796905"/>
    <lineage>
        <taxon>Bacteria</taxon>
        <taxon>Pseudomonadati</taxon>
        <taxon>Bacteroidota</taxon>
        <taxon>Sphingobacteriia</taxon>
        <taxon>Sphingobacteriales</taxon>
        <taxon>Sphingobacteriaceae</taxon>
        <taxon>Sphingobacterium</taxon>
    </lineage>
</organism>
<protein>
    <submittedName>
        <fullName evidence="3">DUF4440 domain-containing protein</fullName>
    </submittedName>
</protein>
<proteinExistence type="predicted"/>
<dbReference type="InterPro" id="IPR027843">
    <property type="entry name" value="DUF4440"/>
</dbReference>
<evidence type="ECO:0000313" key="3">
    <source>
        <dbReference type="EMBL" id="MVZ61618.1"/>
    </source>
</evidence>
<evidence type="ECO:0000313" key="4">
    <source>
        <dbReference type="Proteomes" id="UP000435036"/>
    </source>
</evidence>
<dbReference type="Gene3D" id="3.10.450.50">
    <property type="match status" value="2"/>
</dbReference>
<dbReference type="OrthoDB" id="1119084at2"/>
<reference evidence="3 4" key="1">
    <citation type="submission" date="2019-12" db="EMBL/GenBank/DDBJ databases">
        <authorList>
            <person name="Dong K."/>
        </authorList>
    </citation>
    <scope>NUCLEOTIDE SEQUENCE [LARGE SCALE GENOMIC DNA]</scope>
    <source>
        <strain evidence="3 4">JCM 31225</strain>
    </source>
</reference>
<keyword evidence="1" id="KW-0732">Signal</keyword>
<gene>
    <name evidence="3" type="ORF">GQF63_06265</name>
</gene>
<dbReference type="Proteomes" id="UP000435036">
    <property type="component" value="Unassembled WGS sequence"/>
</dbReference>
<feature type="domain" description="DUF4440" evidence="2">
    <location>
        <begin position="177"/>
        <end position="278"/>
    </location>
</feature>
<dbReference type="InterPro" id="IPR032710">
    <property type="entry name" value="NTF2-like_dom_sf"/>
</dbReference>
<dbReference type="Pfam" id="PF14534">
    <property type="entry name" value="DUF4440"/>
    <property type="match status" value="1"/>
</dbReference>